<dbReference type="Proteomes" id="UP000801492">
    <property type="component" value="Unassembled WGS sequence"/>
</dbReference>
<feature type="chain" id="PRO_5035427294" evidence="1">
    <location>
        <begin position="27"/>
        <end position="199"/>
    </location>
</feature>
<accession>A0A8K0D1E3</accession>
<name>A0A8K0D1E3_IGNLU</name>
<keyword evidence="1" id="KW-0732">Signal</keyword>
<dbReference type="InterPro" id="IPR006616">
    <property type="entry name" value="DM9_repeat"/>
</dbReference>
<dbReference type="PANTHER" id="PTHR31649">
    <property type="entry name" value="AGAP009604-PA"/>
    <property type="match status" value="1"/>
</dbReference>
<organism evidence="2 3">
    <name type="scientific">Ignelater luminosus</name>
    <name type="common">Cucubano</name>
    <name type="synonym">Pyrophorus luminosus</name>
    <dbReference type="NCBI Taxonomy" id="2038154"/>
    <lineage>
        <taxon>Eukaryota</taxon>
        <taxon>Metazoa</taxon>
        <taxon>Ecdysozoa</taxon>
        <taxon>Arthropoda</taxon>
        <taxon>Hexapoda</taxon>
        <taxon>Insecta</taxon>
        <taxon>Pterygota</taxon>
        <taxon>Neoptera</taxon>
        <taxon>Endopterygota</taxon>
        <taxon>Coleoptera</taxon>
        <taxon>Polyphaga</taxon>
        <taxon>Elateriformia</taxon>
        <taxon>Elateroidea</taxon>
        <taxon>Elateridae</taxon>
        <taxon>Agrypninae</taxon>
        <taxon>Pyrophorini</taxon>
        <taxon>Ignelater</taxon>
    </lineage>
</organism>
<keyword evidence="3" id="KW-1185">Reference proteome</keyword>
<evidence type="ECO:0000313" key="2">
    <source>
        <dbReference type="EMBL" id="KAF2897474.1"/>
    </source>
</evidence>
<feature type="signal peptide" evidence="1">
    <location>
        <begin position="1"/>
        <end position="26"/>
    </location>
</feature>
<evidence type="ECO:0000256" key="1">
    <source>
        <dbReference type="SAM" id="SignalP"/>
    </source>
</evidence>
<protein>
    <submittedName>
        <fullName evidence="2">Uncharacterized protein</fullName>
    </submittedName>
</protein>
<dbReference type="Pfam" id="PF11901">
    <property type="entry name" value="DM9"/>
    <property type="match status" value="1"/>
</dbReference>
<dbReference type="EMBL" id="VTPC01004130">
    <property type="protein sequence ID" value="KAF2897474.1"/>
    <property type="molecule type" value="Genomic_DNA"/>
</dbReference>
<reference evidence="2" key="1">
    <citation type="submission" date="2019-08" db="EMBL/GenBank/DDBJ databases">
        <title>The genome of the North American firefly Photinus pyralis.</title>
        <authorList>
            <consortium name="Photinus pyralis genome working group"/>
            <person name="Fallon T.R."/>
            <person name="Sander Lower S.E."/>
            <person name="Weng J.-K."/>
        </authorList>
    </citation>
    <scope>NUCLEOTIDE SEQUENCE</scope>
    <source>
        <strain evidence="2">TRF0915ILg1</strain>
        <tissue evidence="2">Whole body</tissue>
    </source>
</reference>
<sequence>MNTHAIITGTIAQLLVVAIYITTVSGYCSSPSPCASYPNQVPEYYWRDYVGIIPEDAVEGGTDESGAPTYVGQTYIREYGLLPAIVFRGCRTVNTTAQDKAVTSDTNIKILCGKYKTRFQWVPTRDEDLHLLTGRHFIVGGSEVGQALYIGRVNYDNRVIIGKFFMNPPLSKFGLAIPYQGKPVNVHSFEVLTYNVYYN</sequence>
<proteinExistence type="predicted"/>
<dbReference type="SMART" id="SM00696">
    <property type="entry name" value="DM9"/>
    <property type="match status" value="1"/>
</dbReference>
<comment type="caution">
    <text evidence="2">The sequence shown here is derived from an EMBL/GenBank/DDBJ whole genome shotgun (WGS) entry which is preliminary data.</text>
</comment>
<dbReference type="AlphaFoldDB" id="A0A8K0D1E3"/>
<gene>
    <name evidence="2" type="ORF">ILUMI_08704</name>
</gene>
<evidence type="ECO:0000313" key="3">
    <source>
        <dbReference type="Proteomes" id="UP000801492"/>
    </source>
</evidence>
<dbReference type="OrthoDB" id="6720665at2759"/>
<dbReference type="PANTHER" id="PTHR31649:SF10">
    <property type="entry name" value="IP19903P-RELATED"/>
    <property type="match status" value="1"/>
</dbReference>